<protein>
    <submittedName>
        <fullName evidence="2">Uncharacterized protein</fullName>
    </submittedName>
</protein>
<gene>
    <name evidence="2" type="ORF">POCTA_138.1.T0700010</name>
</gene>
<feature type="compositionally biased region" description="Polar residues" evidence="1">
    <location>
        <begin position="12"/>
        <end position="27"/>
    </location>
</feature>
<evidence type="ECO:0000256" key="1">
    <source>
        <dbReference type="SAM" id="MobiDB-lite"/>
    </source>
</evidence>
<dbReference type="AlphaFoldDB" id="A0A8S1VTP5"/>
<dbReference type="OrthoDB" id="306588at2759"/>
<feature type="compositionally biased region" description="Basic and acidic residues" evidence="1">
    <location>
        <begin position="1"/>
        <end position="11"/>
    </location>
</feature>
<accession>A0A8S1VTP5</accession>
<keyword evidence="3" id="KW-1185">Reference proteome</keyword>
<name>A0A8S1VTP5_PAROT</name>
<evidence type="ECO:0000313" key="2">
    <source>
        <dbReference type="EMBL" id="CAD8177866.1"/>
    </source>
</evidence>
<feature type="region of interest" description="Disordered" evidence="1">
    <location>
        <begin position="1"/>
        <end position="27"/>
    </location>
</feature>
<organism evidence="2 3">
    <name type="scientific">Paramecium octaurelia</name>
    <dbReference type="NCBI Taxonomy" id="43137"/>
    <lineage>
        <taxon>Eukaryota</taxon>
        <taxon>Sar</taxon>
        <taxon>Alveolata</taxon>
        <taxon>Ciliophora</taxon>
        <taxon>Intramacronucleata</taxon>
        <taxon>Oligohymenophorea</taxon>
        <taxon>Peniculida</taxon>
        <taxon>Parameciidae</taxon>
        <taxon>Paramecium</taxon>
    </lineage>
</organism>
<comment type="caution">
    <text evidence="2">The sequence shown here is derived from an EMBL/GenBank/DDBJ whole genome shotgun (WGS) entry which is preliminary data.</text>
</comment>
<reference evidence="2" key="1">
    <citation type="submission" date="2021-01" db="EMBL/GenBank/DDBJ databases">
        <authorList>
            <consortium name="Genoscope - CEA"/>
            <person name="William W."/>
        </authorList>
    </citation>
    <scope>NUCLEOTIDE SEQUENCE</scope>
</reference>
<evidence type="ECO:0000313" key="3">
    <source>
        <dbReference type="Proteomes" id="UP000683925"/>
    </source>
</evidence>
<dbReference type="OMA" id="CRYADYP"/>
<dbReference type="Proteomes" id="UP000683925">
    <property type="component" value="Unassembled WGS sequence"/>
</dbReference>
<proteinExistence type="predicted"/>
<sequence>MNQEDQTKDNKQNVSLHPENQNNLSDNVQVQPQPINYLEALALLPDIQNTVDIVHTLCSSSPLCKFCGGRYYEESIIEITSLGKLNWKFDFNMPPYCCAGDQDLILKSLFNLFPSRGFTGVPKSDQPNCCCCNNLHYFKRTAYFLENELINFEFKNFGRLYIQGILVLEFQQCLKHIQDMLFASDDSTMPQMQVYQPNYKQHNKITFKAEKNTCPEHPYSLSGCYSVCNCKKLIRKFEISGLSQGDCQIINTRTSKQACYKTCGCKDVCPCDSCRYADYPNYQITFNNVTKLDKLAIIMCLIHFIMYNEWEFTDYKGIHLKTQIMRAERLQMQKSKSSGCSIF</sequence>
<dbReference type="EMBL" id="CAJJDP010000069">
    <property type="protein sequence ID" value="CAD8177866.1"/>
    <property type="molecule type" value="Genomic_DNA"/>
</dbReference>